<dbReference type="Pfam" id="PF19589">
    <property type="entry name" value="DUF6095"/>
    <property type="match status" value="1"/>
</dbReference>
<dbReference type="RefSeq" id="WP_354618271.1">
    <property type="nucleotide sequence ID" value="NZ_JBEWYP010000003.1"/>
</dbReference>
<reference evidence="2 3" key="1">
    <citation type="submission" date="2024-07" db="EMBL/GenBank/DDBJ databases">
        <title>The genome sequence of type strain Sediminicola luteus GDMCC 1.2596T.</title>
        <authorList>
            <person name="Liu Y."/>
        </authorList>
    </citation>
    <scope>NUCLEOTIDE SEQUENCE [LARGE SCALE GENOMIC DNA]</scope>
    <source>
        <strain evidence="2 3">GDMCC 1.2596</strain>
    </source>
</reference>
<dbReference type="InterPro" id="IPR046077">
    <property type="entry name" value="DUF6095"/>
</dbReference>
<keyword evidence="1" id="KW-0812">Transmembrane</keyword>
<feature type="transmembrane region" description="Helical" evidence="1">
    <location>
        <begin position="39"/>
        <end position="63"/>
    </location>
</feature>
<evidence type="ECO:0000313" key="3">
    <source>
        <dbReference type="Proteomes" id="UP001549773"/>
    </source>
</evidence>
<protein>
    <submittedName>
        <fullName evidence="2">DUF6095 family protein</fullName>
    </submittedName>
</protein>
<dbReference type="Proteomes" id="UP001549773">
    <property type="component" value="Unassembled WGS sequence"/>
</dbReference>
<dbReference type="EMBL" id="JBEWYP010000003">
    <property type="protein sequence ID" value="MET7029458.1"/>
    <property type="molecule type" value="Genomic_DNA"/>
</dbReference>
<name>A0ABV2TW04_9FLAO</name>
<keyword evidence="1" id="KW-0472">Membrane</keyword>
<proteinExistence type="predicted"/>
<accession>A0ABV2TW04</accession>
<feature type="transmembrane region" description="Helical" evidence="1">
    <location>
        <begin position="12"/>
        <end position="33"/>
    </location>
</feature>
<keyword evidence="3" id="KW-1185">Reference proteome</keyword>
<organism evidence="2 3">
    <name type="scientific">Sediminicola luteus</name>
    <dbReference type="NCBI Taxonomy" id="319238"/>
    <lineage>
        <taxon>Bacteria</taxon>
        <taxon>Pseudomonadati</taxon>
        <taxon>Bacteroidota</taxon>
        <taxon>Flavobacteriia</taxon>
        <taxon>Flavobacteriales</taxon>
        <taxon>Flavobacteriaceae</taxon>
        <taxon>Sediminicola</taxon>
    </lineage>
</organism>
<sequence>MHTNKDLLLKGVKYLGFTVALMFAAPFAIYQAFKNQDHPLYLPVLITGLILAIGAIALGFYGIKTIMDSLFNKKKDSSN</sequence>
<evidence type="ECO:0000313" key="2">
    <source>
        <dbReference type="EMBL" id="MET7029458.1"/>
    </source>
</evidence>
<evidence type="ECO:0000256" key="1">
    <source>
        <dbReference type="SAM" id="Phobius"/>
    </source>
</evidence>
<keyword evidence="1" id="KW-1133">Transmembrane helix</keyword>
<comment type="caution">
    <text evidence="2">The sequence shown here is derived from an EMBL/GenBank/DDBJ whole genome shotgun (WGS) entry which is preliminary data.</text>
</comment>
<gene>
    <name evidence="2" type="ORF">ABXZ32_08620</name>
</gene>